<gene>
    <name evidence="3" type="ORF">BRAFLDRAFT_117556</name>
</gene>
<dbReference type="PANTHER" id="PTHR24014:SF6">
    <property type="entry name" value="PENTATRICOPEPTIDE REPEAT-CONTAINING PROTEIN 1, MITOCHONDRIAL"/>
    <property type="match status" value="1"/>
</dbReference>
<feature type="repeat" description="PPR" evidence="1">
    <location>
        <begin position="537"/>
        <end position="571"/>
    </location>
</feature>
<dbReference type="InterPro" id="IPR002885">
    <property type="entry name" value="PPR_rpt"/>
</dbReference>
<proteinExistence type="predicted"/>
<dbReference type="NCBIfam" id="TIGR00756">
    <property type="entry name" value="PPR"/>
    <property type="match status" value="2"/>
</dbReference>
<sequence>MGRLVFSSHRPASPEVKLSVGANNQYFLYVITDFEERDAIGLSAIGANYLDRSDGSANKPSSEIRDKDPELGIYGRTSASLLNLALQANKPAYLHTPGYYQQSLILGQKSRQCATFLQSKYQVTQHTTCRTYTSNTSGGDGIHMKESLHSKEQEELKSFEDDFFGPEIEESVPDTVKHPEPLSAIFNRKTKVTLQQDVAQGIERKRYGYIQHTDRVEEPKQWTKGKGKKPKKSLDARGNFRIDEFLEESRTDRNSTSNSLLDGSRSSKKRVGRFNPPQQLERTYKYGYNYRPDAERNRLSDMLETSTNFQQAPTRQDRLRSASPTTVPSHLHLFPEGKEKGKHEHSHTPKEDAGTEETNSTAAPYNDEDDFDPKFAEQDEDFGTVARDRYKRRWYRRDADVEEYIDSDEEVEKRHQRPPGQSRHTCQWYGNRMKELAKAGKLPEAIDMLETRMLKEDRVQPNEYVYNVLIGACGRTGFSQKAFELFFKMKERGLHPGMVTFTALLNACAESPFNKTNELGNIIRVRQEMAKRDIQPNMITYNAMLKAYAKCADLPAALELFQEIIQSGQEVTAKTFSFLLFASTEDREAGFTQTVEAWRLMKKSHIKPDIFIYNLLLRAARDCGIGQHEVAERILLGESDMKGIPTPRRKKIHVGPKLIKGSKGAKQLSAGQGSEVVSKEMLTVEPVREADMQQDSQADELWKERSPHGRNTKTHGRSPETEIKAVAPTQSVPSLLNQQTGMENVVSLGRVQTPADRLGLLGGVGGFLSSMEADGVKPNIKTFCQMLEIIRPNTREETDLMVAMDEHGVKPDRDFYNALIRKRAMRRDMEAAKAVLPMMSERRHSPNLRTYVNMAMACTNSQEGFKLLREVKQAGFAPNVQLFTALMKAALSSKDYIYAKDLIMEMERQNVAPDQLLIKKLEKAAEDYKGPQKGPFRSPLNIYLSKVHAFRSVYKHWLERMPVAQEEHPWDKYRKTPSQEGDAAAK</sequence>
<dbReference type="PROSITE" id="PS51375">
    <property type="entry name" value="PPR"/>
    <property type="match status" value="2"/>
</dbReference>
<feature type="region of interest" description="Disordered" evidence="2">
    <location>
        <begin position="693"/>
        <end position="719"/>
    </location>
</feature>
<feature type="compositionally biased region" description="Polar residues" evidence="2">
    <location>
        <begin position="305"/>
        <end position="314"/>
    </location>
</feature>
<dbReference type="InterPro" id="IPR011990">
    <property type="entry name" value="TPR-like_helical_dom_sf"/>
</dbReference>
<feature type="region of interest" description="Disordered" evidence="2">
    <location>
        <begin position="217"/>
        <end position="236"/>
    </location>
</feature>
<accession>C3Z7G7</accession>
<dbReference type="FunFam" id="1.25.40.10:FF:000761">
    <property type="entry name" value="pentatricopeptide repeat-containing protein 1, mitochondrial"/>
    <property type="match status" value="1"/>
</dbReference>
<dbReference type="Gene3D" id="1.25.40.10">
    <property type="entry name" value="Tetratricopeptide repeat domain"/>
    <property type="match status" value="3"/>
</dbReference>
<dbReference type="eggNOG" id="KOG4197">
    <property type="taxonomic scope" value="Eukaryota"/>
</dbReference>
<dbReference type="EMBL" id="GG666590">
    <property type="protein sequence ID" value="EEN51763.1"/>
    <property type="molecule type" value="Genomic_DNA"/>
</dbReference>
<reference evidence="3" key="1">
    <citation type="journal article" date="2008" name="Nature">
        <title>The amphioxus genome and the evolution of the chordate karyotype.</title>
        <authorList>
            <consortium name="US DOE Joint Genome Institute (JGI-PGF)"/>
            <person name="Putnam N.H."/>
            <person name="Butts T."/>
            <person name="Ferrier D.E.K."/>
            <person name="Furlong R.F."/>
            <person name="Hellsten U."/>
            <person name="Kawashima T."/>
            <person name="Robinson-Rechavi M."/>
            <person name="Shoguchi E."/>
            <person name="Terry A."/>
            <person name="Yu J.-K."/>
            <person name="Benito-Gutierrez E.L."/>
            <person name="Dubchak I."/>
            <person name="Garcia-Fernandez J."/>
            <person name="Gibson-Brown J.J."/>
            <person name="Grigoriev I.V."/>
            <person name="Horton A.C."/>
            <person name="de Jong P.J."/>
            <person name="Jurka J."/>
            <person name="Kapitonov V.V."/>
            <person name="Kohara Y."/>
            <person name="Kuroki Y."/>
            <person name="Lindquist E."/>
            <person name="Lucas S."/>
            <person name="Osoegawa K."/>
            <person name="Pennacchio L.A."/>
            <person name="Salamov A.A."/>
            <person name="Satou Y."/>
            <person name="Sauka-Spengler T."/>
            <person name="Schmutz J."/>
            <person name="Shin-I T."/>
            <person name="Toyoda A."/>
            <person name="Bronner-Fraser M."/>
            <person name="Fujiyama A."/>
            <person name="Holland L.Z."/>
            <person name="Holland P.W.H."/>
            <person name="Satoh N."/>
            <person name="Rokhsar D.S."/>
        </authorList>
    </citation>
    <scope>NUCLEOTIDE SEQUENCE [LARGE SCALE GENOMIC DNA]</scope>
    <source>
        <strain evidence="3">S238N-H82</strain>
        <tissue evidence="3">Testes</tissue>
    </source>
</reference>
<evidence type="ECO:0000256" key="2">
    <source>
        <dbReference type="SAM" id="MobiDB-lite"/>
    </source>
</evidence>
<protein>
    <recommendedName>
        <fullName evidence="4">Pentacotripeptide-repeat region of PRORP domain-containing protein</fullName>
    </recommendedName>
</protein>
<feature type="region of interest" description="Disordered" evidence="2">
    <location>
        <begin position="305"/>
        <end position="380"/>
    </location>
</feature>
<evidence type="ECO:0000313" key="3">
    <source>
        <dbReference type="EMBL" id="EEN51763.1"/>
    </source>
</evidence>
<dbReference type="STRING" id="7739.C3Z7G7"/>
<feature type="region of interest" description="Disordered" evidence="2">
    <location>
        <begin position="247"/>
        <end position="289"/>
    </location>
</feature>
<dbReference type="Pfam" id="PF13041">
    <property type="entry name" value="PPR_2"/>
    <property type="match status" value="2"/>
</dbReference>
<dbReference type="AlphaFoldDB" id="C3Z7G7"/>
<feature type="repeat" description="PPR" evidence="1">
    <location>
        <begin position="462"/>
        <end position="496"/>
    </location>
</feature>
<feature type="compositionally biased region" description="Basic and acidic residues" evidence="2">
    <location>
        <begin position="333"/>
        <end position="353"/>
    </location>
</feature>
<dbReference type="FunFam" id="1.25.40.10:FF:001102">
    <property type="entry name" value="Pentatricopeptide repeat domain 1"/>
    <property type="match status" value="1"/>
</dbReference>
<evidence type="ECO:0008006" key="4">
    <source>
        <dbReference type="Google" id="ProtNLM"/>
    </source>
</evidence>
<dbReference type="Pfam" id="PF13812">
    <property type="entry name" value="PPR_3"/>
    <property type="match status" value="2"/>
</dbReference>
<evidence type="ECO:0000256" key="1">
    <source>
        <dbReference type="PROSITE-ProRule" id="PRU00708"/>
    </source>
</evidence>
<dbReference type="InParanoid" id="C3Z7G7"/>
<organism>
    <name type="scientific">Branchiostoma floridae</name>
    <name type="common">Florida lancelet</name>
    <name type="synonym">Amphioxus</name>
    <dbReference type="NCBI Taxonomy" id="7739"/>
    <lineage>
        <taxon>Eukaryota</taxon>
        <taxon>Metazoa</taxon>
        <taxon>Chordata</taxon>
        <taxon>Cephalochordata</taxon>
        <taxon>Leptocardii</taxon>
        <taxon>Amphioxiformes</taxon>
        <taxon>Branchiostomatidae</taxon>
        <taxon>Branchiostoma</taxon>
    </lineage>
</organism>
<dbReference type="PANTHER" id="PTHR24014">
    <property type="entry name" value="2-OXOGLUTARATE AND IRON-DEPENDENT OXYGENASE DOMAIN-CONTAINING PROTEIN 2"/>
    <property type="match status" value="1"/>
</dbReference>
<dbReference type="FunCoup" id="C3Z7G7">
    <property type="interactions" value="307"/>
</dbReference>
<name>C3Z7G7_BRAFL</name>